<name>A0A0G1BQC5_9BACT</name>
<organism evidence="2 3">
    <name type="scientific">Candidatus Giovannonibacteria bacterium GW2011_GWF2_42_19</name>
    <dbReference type="NCBI Taxonomy" id="1618659"/>
    <lineage>
        <taxon>Bacteria</taxon>
        <taxon>Candidatus Giovannoniibacteriota</taxon>
    </lineage>
</organism>
<evidence type="ECO:0000256" key="1">
    <source>
        <dbReference type="SAM" id="Phobius"/>
    </source>
</evidence>
<keyword evidence="1" id="KW-1133">Transmembrane helix</keyword>
<feature type="transmembrane region" description="Helical" evidence="1">
    <location>
        <begin position="6"/>
        <end position="27"/>
    </location>
</feature>
<keyword evidence="1" id="KW-0812">Transmembrane</keyword>
<reference evidence="2 3" key="1">
    <citation type="journal article" date="2015" name="Nature">
        <title>rRNA introns, odd ribosomes, and small enigmatic genomes across a large radiation of phyla.</title>
        <authorList>
            <person name="Brown C.T."/>
            <person name="Hug L.A."/>
            <person name="Thomas B.C."/>
            <person name="Sharon I."/>
            <person name="Castelle C.J."/>
            <person name="Singh A."/>
            <person name="Wilkins M.J."/>
            <person name="Williams K.H."/>
            <person name="Banfield J.F."/>
        </authorList>
    </citation>
    <scope>NUCLEOTIDE SEQUENCE [LARGE SCALE GENOMIC DNA]</scope>
</reference>
<dbReference type="AlphaFoldDB" id="A0A0G1BQC5"/>
<evidence type="ECO:0000313" key="2">
    <source>
        <dbReference type="EMBL" id="KKS48446.1"/>
    </source>
</evidence>
<protein>
    <submittedName>
        <fullName evidence="2">Uncharacterized protein</fullName>
    </submittedName>
</protein>
<comment type="caution">
    <text evidence="2">The sequence shown here is derived from an EMBL/GenBank/DDBJ whole genome shotgun (WGS) entry which is preliminary data.</text>
</comment>
<proteinExistence type="predicted"/>
<gene>
    <name evidence="2" type="ORF">UV11_C0009G0010</name>
</gene>
<accession>A0A0G1BQC5</accession>
<dbReference type="Proteomes" id="UP000034036">
    <property type="component" value="Unassembled WGS sequence"/>
</dbReference>
<keyword evidence="1" id="KW-0472">Membrane</keyword>
<dbReference type="EMBL" id="LCDF01000009">
    <property type="protein sequence ID" value="KKS48446.1"/>
    <property type="molecule type" value="Genomic_DNA"/>
</dbReference>
<sequence>MSLWKYVFGGLGFLVLLVAFLVWFIFVRDREKEDSTWPTLKELKKIRGW</sequence>
<evidence type="ECO:0000313" key="3">
    <source>
        <dbReference type="Proteomes" id="UP000034036"/>
    </source>
</evidence>